<gene>
    <name evidence="1" type="ORF">PHMEG_00020313</name>
</gene>
<name>A0A225VS20_9STRA</name>
<evidence type="ECO:0000313" key="2">
    <source>
        <dbReference type="Proteomes" id="UP000198211"/>
    </source>
</evidence>
<dbReference type="EMBL" id="NBNE01003591">
    <property type="protein sequence ID" value="OWZ07310.1"/>
    <property type="molecule type" value="Genomic_DNA"/>
</dbReference>
<sequence length="152" mass="17185">MLISLCALLPTVLAVEVDGNSKFPDSIAIKTLPDSKRFLRGTTSAVEMSQPDILKSNDEERVLTVSTAGEKVAQWAHKGLYQAIKLVAGRRVADKIEMILTDYVYLPLLYRMKTTPRQFLERARQQIDPIKKKGNEEAAELYTAWIAKYHPH</sequence>
<comment type="caution">
    <text evidence="1">The sequence shown here is derived from an EMBL/GenBank/DDBJ whole genome shotgun (WGS) entry which is preliminary data.</text>
</comment>
<protein>
    <submittedName>
        <fullName evidence="1">RxLR effector protein</fullName>
    </submittedName>
</protein>
<keyword evidence="2" id="KW-1185">Reference proteome</keyword>
<evidence type="ECO:0000313" key="1">
    <source>
        <dbReference type="EMBL" id="OWZ07310.1"/>
    </source>
</evidence>
<accession>A0A225VS20</accession>
<organism evidence="1 2">
    <name type="scientific">Phytophthora megakarya</name>
    <dbReference type="NCBI Taxonomy" id="4795"/>
    <lineage>
        <taxon>Eukaryota</taxon>
        <taxon>Sar</taxon>
        <taxon>Stramenopiles</taxon>
        <taxon>Oomycota</taxon>
        <taxon>Peronosporomycetes</taxon>
        <taxon>Peronosporales</taxon>
        <taxon>Peronosporaceae</taxon>
        <taxon>Phytophthora</taxon>
    </lineage>
</organism>
<proteinExistence type="predicted"/>
<dbReference type="Proteomes" id="UP000198211">
    <property type="component" value="Unassembled WGS sequence"/>
</dbReference>
<reference evidence="2" key="1">
    <citation type="submission" date="2017-03" db="EMBL/GenBank/DDBJ databases">
        <title>Phytopthora megakarya and P. palmivora, two closely related causual agents of cacao black pod achieved similar genome size and gene model numbers by different mechanisms.</title>
        <authorList>
            <person name="Ali S."/>
            <person name="Shao J."/>
            <person name="Larry D.J."/>
            <person name="Kronmiller B."/>
            <person name="Shen D."/>
            <person name="Strem M.D."/>
            <person name="Melnick R.L."/>
            <person name="Guiltinan M.J."/>
            <person name="Tyler B.M."/>
            <person name="Meinhardt L.W."/>
            <person name="Bailey B.A."/>
        </authorList>
    </citation>
    <scope>NUCLEOTIDE SEQUENCE [LARGE SCALE GENOMIC DNA]</scope>
    <source>
        <strain evidence="2">zdho120</strain>
    </source>
</reference>
<dbReference type="AlphaFoldDB" id="A0A225VS20"/>